<dbReference type="RefSeq" id="WP_090837301.1">
    <property type="nucleotide sequence ID" value="NZ_CANKYB010000007.1"/>
</dbReference>
<organism evidence="5 6">
    <name type="scientific">Olleya namhaensis</name>
    <dbReference type="NCBI Taxonomy" id="1144750"/>
    <lineage>
        <taxon>Bacteria</taxon>
        <taxon>Pseudomonadati</taxon>
        <taxon>Bacteroidota</taxon>
        <taxon>Flavobacteriia</taxon>
        <taxon>Flavobacteriales</taxon>
        <taxon>Flavobacteriaceae</taxon>
    </lineage>
</organism>
<feature type="domain" description="HTH araC/xylS-type" evidence="4">
    <location>
        <begin position="198"/>
        <end position="296"/>
    </location>
</feature>
<keyword evidence="6" id="KW-1185">Reference proteome</keyword>
<dbReference type="GO" id="GO:0003700">
    <property type="term" value="F:DNA-binding transcription factor activity"/>
    <property type="evidence" value="ECO:0007669"/>
    <property type="project" value="InterPro"/>
</dbReference>
<dbReference type="InterPro" id="IPR020449">
    <property type="entry name" value="Tscrpt_reg_AraC-type_HTH"/>
</dbReference>
<dbReference type="PANTHER" id="PTHR47893:SF1">
    <property type="entry name" value="REGULATORY PROTEIN PCHR"/>
    <property type="match status" value="1"/>
</dbReference>
<keyword evidence="1" id="KW-0805">Transcription regulation</keyword>
<name>A0A1I3JW58_9FLAO</name>
<dbReference type="STRING" id="1144750.SAMN05443431_101580"/>
<accession>A0A1I3JW58</accession>
<dbReference type="Pfam" id="PF12833">
    <property type="entry name" value="HTH_18"/>
    <property type="match status" value="1"/>
</dbReference>
<dbReference type="InterPro" id="IPR009057">
    <property type="entry name" value="Homeodomain-like_sf"/>
</dbReference>
<dbReference type="GO" id="GO:0043565">
    <property type="term" value="F:sequence-specific DNA binding"/>
    <property type="evidence" value="ECO:0007669"/>
    <property type="project" value="InterPro"/>
</dbReference>
<dbReference type="Gene3D" id="1.10.10.60">
    <property type="entry name" value="Homeodomain-like"/>
    <property type="match status" value="1"/>
</dbReference>
<proteinExistence type="predicted"/>
<dbReference type="PANTHER" id="PTHR47893">
    <property type="entry name" value="REGULATORY PROTEIN PCHR"/>
    <property type="match status" value="1"/>
</dbReference>
<dbReference type="SMART" id="SM00342">
    <property type="entry name" value="HTH_ARAC"/>
    <property type="match status" value="1"/>
</dbReference>
<evidence type="ECO:0000256" key="1">
    <source>
        <dbReference type="ARBA" id="ARBA00023015"/>
    </source>
</evidence>
<dbReference type="Proteomes" id="UP000199559">
    <property type="component" value="Unassembled WGS sequence"/>
</dbReference>
<reference evidence="6" key="1">
    <citation type="submission" date="2016-10" db="EMBL/GenBank/DDBJ databases">
        <authorList>
            <person name="Varghese N."/>
            <person name="Submissions S."/>
        </authorList>
    </citation>
    <scope>NUCLEOTIDE SEQUENCE [LARGE SCALE GENOMIC DNA]</scope>
    <source>
        <strain evidence="6">DSM 28881</strain>
    </source>
</reference>
<dbReference type="InterPro" id="IPR018060">
    <property type="entry name" value="HTH_AraC"/>
</dbReference>
<keyword evidence="3" id="KW-0804">Transcription</keyword>
<dbReference type="InterPro" id="IPR018062">
    <property type="entry name" value="HTH_AraC-typ_CS"/>
</dbReference>
<sequence>MTLSSSLKNVAKGSFAETQVDQGVFVLTYQNETAKNQTVERFIDSSFIQFHFCLKGDSDFIFNNGSYVLNIAEETSLLLYNPQRDLPIHLEVKPDCWLVSVLISIKKFHGLFSQEADYITFLSSDNKDKKYYKDGKISPSMAIALNQIVNFNLNSSIKTLYFKGKAYELLSLYFNRGEDADIEQCPFLVDETNVAKIKKAKDIIIARMVEPPTLQELSEEISLPLKKLKEGFKQIYGDSVFSFLLDYKMEVARKLLETGNDNVNEVGLKVGYSTSSHFIAAFKKKYGITPKKYVQSI</sequence>
<evidence type="ECO:0000313" key="5">
    <source>
        <dbReference type="EMBL" id="SFI64497.1"/>
    </source>
</evidence>
<dbReference type="InterPro" id="IPR053142">
    <property type="entry name" value="PchR_regulatory_protein"/>
</dbReference>
<evidence type="ECO:0000256" key="2">
    <source>
        <dbReference type="ARBA" id="ARBA00023125"/>
    </source>
</evidence>
<gene>
    <name evidence="5" type="ORF">SAMN05443431_101580</name>
</gene>
<dbReference type="PROSITE" id="PS01124">
    <property type="entry name" value="HTH_ARAC_FAMILY_2"/>
    <property type="match status" value="1"/>
</dbReference>
<evidence type="ECO:0000256" key="3">
    <source>
        <dbReference type="ARBA" id="ARBA00023163"/>
    </source>
</evidence>
<keyword evidence="2" id="KW-0238">DNA-binding</keyword>
<evidence type="ECO:0000313" key="6">
    <source>
        <dbReference type="Proteomes" id="UP000199559"/>
    </source>
</evidence>
<dbReference type="EMBL" id="FORM01000001">
    <property type="protein sequence ID" value="SFI64497.1"/>
    <property type="molecule type" value="Genomic_DNA"/>
</dbReference>
<dbReference type="PRINTS" id="PR00032">
    <property type="entry name" value="HTHARAC"/>
</dbReference>
<dbReference type="PROSITE" id="PS00041">
    <property type="entry name" value="HTH_ARAC_FAMILY_1"/>
    <property type="match status" value="1"/>
</dbReference>
<protein>
    <submittedName>
        <fullName evidence="5">Transcriptional regulator, AraC family</fullName>
    </submittedName>
</protein>
<dbReference type="AlphaFoldDB" id="A0A1I3JW58"/>
<evidence type="ECO:0000259" key="4">
    <source>
        <dbReference type="PROSITE" id="PS01124"/>
    </source>
</evidence>
<dbReference type="SUPFAM" id="SSF46689">
    <property type="entry name" value="Homeodomain-like"/>
    <property type="match status" value="1"/>
</dbReference>